<dbReference type="SUPFAM" id="SSF51445">
    <property type="entry name" value="(Trans)glycosidases"/>
    <property type="match status" value="1"/>
</dbReference>
<comment type="similarity">
    <text evidence="3">Belongs to the glycosyl hydrolase 84 family.</text>
</comment>
<evidence type="ECO:0000259" key="6">
    <source>
        <dbReference type="PROSITE" id="PS50022"/>
    </source>
</evidence>
<feature type="active site" description="Proton donor" evidence="3">
    <location>
        <position position="321"/>
    </location>
</feature>
<dbReference type="Pfam" id="PF07555">
    <property type="entry name" value="NAGidase"/>
    <property type="match status" value="1"/>
</dbReference>
<dbReference type="PANTHER" id="PTHR13170">
    <property type="entry name" value="O-GLCNACASE"/>
    <property type="match status" value="1"/>
</dbReference>
<dbReference type="InterPro" id="IPR049019">
    <property type="entry name" value="NagJ-like_helical"/>
</dbReference>
<keyword evidence="1 3" id="KW-0378">Hydrolase</keyword>
<dbReference type="PROSITE" id="PS50022">
    <property type="entry name" value="FA58C_3"/>
    <property type="match status" value="1"/>
</dbReference>
<evidence type="ECO:0000256" key="4">
    <source>
        <dbReference type="SAM" id="MobiDB-lite"/>
    </source>
</evidence>
<dbReference type="InterPro" id="IPR015882">
    <property type="entry name" value="HEX_bac_N"/>
</dbReference>
<dbReference type="RefSeq" id="WP_337796185.1">
    <property type="nucleotide sequence ID" value="NZ_BAAARR010000005.1"/>
</dbReference>
<dbReference type="SUPFAM" id="SSF49785">
    <property type="entry name" value="Galactose-binding domain-like"/>
    <property type="match status" value="1"/>
</dbReference>
<dbReference type="SUPFAM" id="SSF55545">
    <property type="entry name" value="beta-N-acetylhexosaminidase-like domain"/>
    <property type="match status" value="1"/>
</dbReference>
<dbReference type="PROSITE" id="PS52009">
    <property type="entry name" value="GH84"/>
    <property type="match status" value="1"/>
</dbReference>
<evidence type="ECO:0000313" key="8">
    <source>
        <dbReference type="EMBL" id="NYH92289.1"/>
    </source>
</evidence>
<dbReference type="GO" id="GO:0005975">
    <property type="term" value="P:carbohydrate metabolic process"/>
    <property type="evidence" value="ECO:0007669"/>
    <property type="project" value="UniProtKB-ARBA"/>
</dbReference>
<dbReference type="InterPro" id="IPR000421">
    <property type="entry name" value="FA58C"/>
</dbReference>
<dbReference type="Gene3D" id="3.20.20.80">
    <property type="entry name" value="Glycosidases"/>
    <property type="match status" value="1"/>
</dbReference>
<dbReference type="Pfam" id="PF00754">
    <property type="entry name" value="F5_F8_type_C"/>
    <property type="match status" value="1"/>
</dbReference>
<dbReference type="InterPro" id="IPR051822">
    <property type="entry name" value="Glycosyl_Hydrolase_84"/>
</dbReference>
<dbReference type="Pfam" id="PF02838">
    <property type="entry name" value="Glyco_hydro_20b"/>
    <property type="match status" value="1"/>
</dbReference>
<dbReference type="GO" id="GO:0004415">
    <property type="term" value="F:hyalurononglucosaminidase activity"/>
    <property type="evidence" value="ECO:0007669"/>
    <property type="project" value="UniProtKB-EC"/>
</dbReference>
<sequence length="929" mass="98590">MAARLRAALTILAAAVLVPMSGAVLSASAALKDASASGAVAAPAGPAPAGPAPAGPMADVPKVWPTPQQETSRDDGFPVTPVVGLVRGPTTDAAAEKVVRDTLTRAGVTDIRATDGQDPHTPVTVWLGGGAEVLARLGVDGPSGLPAEGYVLATGRTPDDRKHVVLGGVDADGTYYAAQTLRQLVLPHAGRDQLPGVAIRDWPSMRYRGSIEGFYGTPYTQADRLDHVDYLGAHKMNTYEYAPKDDPYHRERWRDPYPADKLAELGTLVDRARQNHVDFTFALSPGLSICYSSKADLDALLAKFDAIYALGGRSFNVPLDDIDYNTWHCDQDPAMFGTGAAGAGKAQAYLLNRVQAWVDSKGDVAPLQMVPTEYYNTTESPYKKAIRENLDPHVVVHWTGVGVVPATITNAQAAAAKKVFGHQVLVWDNYPVNDYIAGRLPLGPYTGRERGLSDHVVGVISNPSNQAAASKPALFSFADFSWHDATFDDRAAWEAGLNELAGGDAATAAALRVFADVSTYDGTLHKTQAPELRQRIDTFWSSWEAGDRGAAIAALRTYVQSLGKAPGVIRAGVTDPRFVPEAAAWLDATELWAKAGLTALDMLDAQETGDGARAWRDRQQIAPLIARAKAIRDSRAPHNSTYPRIADGVLDKFVADAEEANDHWLGLTKTRPVPVTTLGTYADNAPERMVDGDPGTFYWTDGAPSPGDVVGLDLGAVHEIGDIAVLMSKSGSPNDYIHAGTLEYSADGQSWTTLTTGTTAEVRASAPAGTSARYVRYRVTGGNDGYWLVVREFSVEVRDSHDVTYSVSGGPAAADGSSLRAAADGDVHAWYRAASSPAAGDALVVTASTSRPLASVVVLSASDVRATVQVRDGSGRWRTLGTLAPDFTELSAGGQETDAVRLVWAQGSPPPEVAEIVFRYARGGSTGVR</sequence>
<proteinExistence type="inferred from homology"/>
<gene>
    <name evidence="8" type="ORF">F4554_004927</name>
</gene>
<dbReference type="InterPro" id="IPR008979">
    <property type="entry name" value="Galactose-bd-like_sf"/>
</dbReference>
<evidence type="ECO:0000256" key="3">
    <source>
        <dbReference type="PROSITE-ProRule" id="PRU01353"/>
    </source>
</evidence>
<evidence type="ECO:0000313" key="9">
    <source>
        <dbReference type="Proteomes" id="UP000579605"/>
    </source>
</evidence>
<keyword evidence="9" id="KW-1185">Reference proteome</keyword>
<accession>A0A852ZS93</accession>
<comment type="caution">
    <text evidence="8">The sequence shown here is derived from an EMBL/GenBank/DDBJ whole genome shotgun (WGS) entry which is preliminary data.</text>
</comment>
<dbReference type="SUPFAM" id="SSF140657">
    <property type="entry name" value="Hyaluronidase post-catalytic domain-like"/>
    <property type="match status" value="1"/>
</dbReference>
<feature type="domain" description="GH84" evidence="7">
    <location>
        <begin position="206"/>
        <end position="485"/>
    </location>
</feature>
<dbReference type="PANTHER" id="PTHR13170:SF16">
    <property type="entry name" value="PROTEIN O-GLCNACASE"/>
    <property type="match status" value="1"/>
</dbReference>
<dbReference type="EMBL" id="JACBZH010000001">
    <property type="protein sequence ID" value="NYH92289.1"/>
    <property type="molecule type" value="Genomic_DNA"/>
</dbReference>
<evidence type="ECO:0000259" key="7">
    <source>
        <dbReference type="PROSITE" id="PS52009"/>
    </source>
</evidence>
<organism evidence="8 9">
    <name type="scientific">Actinopolymorpha rutila</name>
    <dbReference type="NCBI Taxonomy" id="446787"/>
    <lineage>
        <taxon>Bacteria</taxon>
        <taxon>Bacillati</taxon>
        <taxon>Actinomycetota</taxon>
        <taxon>Actinomycetes</taxon>
        <taxon>Propionibacteriales</taxon>
        <taxon>Actinopolymorphaceae</taxon>
        <taxon>Actinopolymorpha</taxon>
    </lineage>
</organism>
<feature type="signal peptide" evidence="5">
    <location>
        <begin position="1"/>
        <end position="29"/>
    </location>
</feature>
<evidence type="ECO:0000256" key="1">
    <source>
        <dbReference type="ARBA" id="ARBA00022801"/>
    </source>
</evidence>
<feature type="region of interest" description="Disordered" evidence="4">
    <location>
        <begin position="40"/>
        <end position="79"/>
    </location>
</feature>
<dbReference type="Gene3D" id="3.30.379.10">
    <property type="entry name" value="Chitobiase/beta-hexosaminidase domain 2-like"/>
    <property type="match status" value="1"/>
</dbReference>
<dbReference type="Proteomes" id="UP000579605">
    <property type="component" value="Unassembled WGS sequence"/>
</dbReference>
<feature type="chain" id="PRO_5039215912" evidence="5">
    <location>
        <begin position="30"/>
        <end position="929"/>
    </location>
</feature>
<keyword evidence="2 3" id="KW-0326">Glycosidase</keyword>
<name>A0A852ZS93_9ACTN</name>
<dbReference type="EC" id="3.2.1.35" evidence="8"/>
<feature type="compositionally biased region" description="Pro residues" evidence="4">
    <location>
        <begin position="45"/>
        <end position="54"/>
    </location>
</feature>
<evidence type="ECO:0000256" key="5">
    <source>
        <dbReference type="SAM" id="SignalP"/>
    </source>
</evidence>
<dbReference type="Gene3D" id="2.60.120.260">
    <property type="entry name" value="Galactose-binding domain-like"/>
    <property type="match status" value="1"/>
</dbReference>
<evidence type="ECO:0000256" key="2">
    <source>
        <dbReference type="ARBA" id="ARBA00023295"/>
    </source>
</evidence>
<dbReference type="Pfam" id="PF21774">
    <property type="entry name" value="NagJ_C"/>
    <property type="match status" value="1"/>
</dbReference>
<dbReference type="InterPro" id="IPR029018">
    <property type="entry name" value="Hex-like_dom2"/>
</dbReference>
<dbReference type="InterPro" id="IPR017853">
    <property type="entry name" value="GH"/>
</dbReference>
<protein>
    <submittedName>
        <fullName evidence="8">Hyaluronoglucosaminidase</fullName>
        <ecNumber evidence="8">3.2.1.35</ecNumber>
    </submittedName>
</protein>
<dbReference type="Gene3D" id="1.20.58.460">
    <property type="entry name" value="Hyaluronidase post-catalytic domain-like"/>
    <property type="match status" value="1"/>
</dbReference>
<dbReference type="GO" id="GO:1901135">
    <property type="term" value="P:carbohydrate derivative metabolic process"/>
    <property type="evidence" value="ECO:0007669"/>
    <property type="project" value="UniProtKB-ARBA"/>
</dbReference>
<dbReference type="InterPro" id="IPR011496">
    <property type="entry name" value="O-GlcNAcase_cat"/>
</dbReference>
<reference evidence="8 9" key="1">
    <citation type="submission" date="2020-07" db="EMBL/GenBank/DDBJ databases">
        <title>Sequencing the genomes of 1000 actinobacteria strains.</title>
        <authorList>
            <person name="Klenk H.-P."/>
        </authorList>
    </citation>
    <scope>NUCLEOTIDE SEQUENCE [LARGE SCALE GENOMIC DNA]</scope>
    <source>
        <strain evidence="8 9">DSM 18448</strain>
    </source>
</reference>
<dbReference type="AlphaFoldDB" id="A0A852ZS93"/>
<feature type="domain" description="F5/8 type C" evidence="6">
    <location>
        <begin position="660"/>
        <end position="800"/>
    </location>
</feature>
<keyword evidence="5" id="KW-0732">Signal</keyword>